<evidence type="ECO:0000256" key="4">
    <source>
        <dbReference type="ARBA" id="ARBA00022679"/>
    </source>
</evidence>
<evidence type="ECO:0000313" key="8">
    <source>
        <dbReference type="EMBL" id="CAP28302.2"/>
    </source>
</evidence>
<evidence type="ECO:0000259" key="7">
    <source>
        <dbReference type="SMART" id="SM00562"/>
    </source>
</evidence>
<evidence type="ECO:0000256" key="2">
    <source>
        <dbReference type="ARBA" id="ARBA00008142"/>
    </source>
</evidence>
<dbReference type="Gene3D" id="3.30.70.141">
    <property type="entry name" value="Nucleoside diphosphate kinase-like domain"/>
    <property type="match status" value="2"/>
</dbReference>
<comment type="caution">
    <text evidence="6">Lacks conserved residue(s) required for the propagation of feature annotation.</text>
</comment>
<evidence type="ECO:0000313" key="9">
    <source>
        <dbReference type="Proteomes" id="UP000008549"/>
    </source>
</evidence>
<reference evidence="8 9" key="1">
    <citation type="journal article" date="2003" name="PLoS Biol.">
        <title>The genome sequence of Caenorhabditis briggsae: a platform for comparative genomics.</title>
        <authorList>
            <person name="Stein L.D."/>
            <person name="Bao Z."/>
            <person name="Blasiar D."/>
            <person name="Blumenthal T."/>
            <person name="Brent M.R."/>
            <person name="Chen N."/>
            <person name="Chinwalla A."/>
            <person name="Clarke L."/>
            <person name="Clee C."/>
            <person name="Coghlan A."/>
            <person name="Coulson A."/>
            <person name="D'Eustachio P."/>
            <person name="Fitch D.H."/>
            <person name="Fulton L.A."/>
            <person name="Fulton R.E."/>
            <person name="Griffiths-Jones S."/>
            <person name="Harris T.W."/>
            <person name="Hillier L.W."/>
            <person name="Kamath R."/>
            <person name="Kuwabara P.E."/>
            <person name="Mardis E.R."/>
            <person name="Marra M.A."/>
            <person name="Miner T.L."/>
            <person name="Minx P."/>
            <person name="Mullikin J.C."/>
            <person name="Plumb R.W."/>
            <person name="Rogers J."/>
            <person name="Schein J.E."/>
            <person name="Sohrmann M."/>
            <person name="Spieth J."/>
            <person name="Stajich J.E."/>
            <person name="Wei C."/>
            <person name="Willey D."/>
            <person name="Wilson R.K."/>
            <person name="Durbin R."/>
            <person name="Waterston R.H."/>
        </authorList>
    </citation>
    <scope>NUCLEOTIDE SEQUENCE [LARGE SCALE GENOMIC DNA]</scope>
    <source>
        <strain evidence="8 9">AF16</strain>
    </source>
</reference>
<dbReference type="HOGENOM" id="CLU_998296_0_0_1"/>
<dbReference type="EC" id="2.7.4.6" evidence="3"/>
<dbReference type="KEGG" id="cbr:CBG_08487"/>
<dbReference type="WormBase" id="CBG08487">
    <property type="protein sequence ID" value="CBP38956"/>
    <property type="gene ID" value="WBGene00030269"/>
</dbReference>
<dbReference type="RefSeq" id="XP_045093777.1">
    <property type="nucleotide sequence ID" value="XM_045241258.1"/>
</dbReference>
<dbReference type="SUPFAM" id="SSF54919">
    <property type="entry name" value="Nucleoside diphosphate kinase, NDK"/>
    <property type="match status" value="2"/>
</dbReference>
<dbReference type="OMA" id="WPRIDPS"/>
<evidence type="ECO:0000256" key="3">
    <source>
        <dbReference type="ARBA" id="ARBA00012966"/>
    </source>
</evidence>
<dbReference type="Proteomes" id="UP000008549">
    <property type="component" value="Unassembled WGS sequence"/>
</dbReference>
<feature type="domain" description="Nucleoside diphosphate kinase-like" evidence="7">
    <location>
        <begin position="55"/>
        <end position="173"/>
    </location>
</feature>
<keyword evidence="4" id="KW-0808">Transferase</keyword>
<dbReference type="GO" id="GO:0004550">
    <property type="term" value="F:nucleoside diphosphate kinase activity"/>
    <property type="evidence" value="ECO:0000318"/>
    <property type="project" value="GO_Central"/>
</dbReference>
<organism evidence="8 9">
    <name type="scientific">Caenorhabditis briggsae</name>
    <dbReference type="NCBI Taxonomy" id="6238"/>
    <lineage>
        <taxon>Eukaryota</taxon>
        <taxon>Metazoa</taxon>
        <taxon>Ecdysozoa</taxon>
        <taxon>Nematoda</taxon>
        <taxon>Chromadorea</taxon>
        <taxon>Rhabditida</taxon>
        <taxon>Rhabditina</taxon>
        <taxon>Rhabditomorpha</taxon>
        <taxon>Rhabditoidea</taxon>
        <taxon>Rhabditidae</taxon>
        <taxon>Peloderinae</taxon>
        <taxon>Caenorhabditis</taxon>
    </lineage>
</organism>
<evidence type="ECO:0000313" key="10">
    <source>
        <dbReference type="WormBase" id="CBG08487"/>
    </source>
</evidence>
<dbReference type="InParanoid" id="A8X6P1"/>
<dbReference type="CTD" id="8582429"/>
<dbReference type="GeneID" id="8582429"/>
<dbReference type="InterPro" id="IPR034907">
    <property type="entry name" value="NDK-like_dom"/>
</dbReference>
<dbReference type="STRING" id="6238.A8X6P1"/>
<dbReference type="eggNOG" id="KOG0888">
    <property type="taxonomic scope" value="Eukaryota"/>
</dbReference>
<sequence length="279" mass="32137">MTSKFLVVLKPEIVAHRVLAQNYKVFYSNLPVKKTQFSDKDLKKIKKESLKMAEKPKKVALSELRKNGIEIEEMRQLRITNSLAKSLYKQHEGKFFYDRLVRHISSGDVIAMRVNGNARKCIGSSRLWPRIDPSDQPIRQKFALSDVRNVAHASDEDAAMEELELFRLVALSELRKNGIEIEEMRQLRITNSLAKSLYKQHEGKFFYDRLVRHISSGDVIAMRVNGNARKCIGSSRLWPRIDPSDQPIRQKFALSDVRNVAHASDEDAAMEELELFRLA</sequence>
<comment type="cofactor">
    <cofactor evidence="1">
        <name>Mg(2+)</name>
        <dbReference type="ChEBI" id="CHEBI:18420"/>
    </cofactor>
</comment>
<dbReference type="FunCoup" id="A8X6P1">
    <property type="interactions" value="47"/>
</dbReference>
<dbReference type="EMBL" id="HE601507">
    <property type="protein sequence ID" value="CAP28302.2"/>
    <property type="molecule type" value="Genomic_DNA"/>
</dbReference>
<name>A8X6P1_CAEBR</name>
<accession>A8X6P1</accession>
<dbReference type="SMART" id="SM00562">
    <property type="entry name" value="NDK"/>
    <property type="match status" value="1"/>
</dbReference>
<dbReference type="Pfam" id="PF00334">
    <property type="entry name" value="NDK"/>
    <property type="match status" value="2"/>
</dbReference>
<proteinExistence type="inferred from homology"/>
<dbReference type="InterPro" id="IPR036850">
    <property type="entry name" value="NDK-like_dom_sf"/>
</dbReference>
<dbReference type="PANTHER" id="PTHR11349">
    <property type="entry name" value="NUCLEOSIDE DIPHOSPHATE KINASE"/>
    <property type="match status" value="1"/>
</dbReference>
<protein>
    <recommendedName>
        <fullName evidence="3">nucleoside-diphosphate kinase</fullName>
        <ecNumber evidence="3">2.7.4.6</ecNumber>
    </recommendedName>
</protein>
<evidence type="ECO:0000256" key="6">
    <source>
        <dbReference type="PROSITE-ProRule" id="PRU00706"/>
    </source>
</evidence>
<keyword evidence="5" id="KW-0418">Kinase</keyword>
<reference evidence="8 9" key="2">
    <citation type="journal article" date="2011" name="PLoS Genet.">
        <title>Caenorhabditis briggsae recombinant inbred line genotypes reveal inter-strain incompatibility and the evolution of recombination.</title>
        <authorList>
            <person name="Ross J.A."/>
            <person name="Koboldt D.C."/>
            <person name="Staisch J.E."/>
            <person name="Chamberlin H.M."/>
            <person name="Gupta B.P."/>
            <person name="Miller R.D."/>
            <person name="Baird S.E."/>
            <person name="Haag E.S."/>
        </authorList>
    </citation>
    <scope>NUCLEOTIDE SEQUENCE [LARGE SCALE GENOMIC DNA]</scope>
    <source>
        <strain evidence="8 9">AF16</strain>
    </source>
</reference>
<dbReference type="AlphaFoldDB" id="A8X6P1"/>
<dbReference type="PROSITE" id="PS51374">
    <property type="entry name" value="NDPK_LIKE"/>
    <property type="match status" value="1"/>
</dbReference>
<keyword evidence="9" id="KW-1185">Reference proteome</keyword>
<evidence type="ECO:0000256" key="1">
    <source>
        <dbReference type="ARBA" id="ARBA00001946"/>
    </source>
</evidence>
<comment type="similarity">
    <text evidence="2 6">Belongs to the NDK family.</text>
</comment>
<evidence type="ECO:0000256" key="5">
    <source>
        <dbReference type="ARBA" id="ARBA00022777"/>
    </source>
</evidence>
<gene>
    <name evidence="8 10" type="ORF">CBG08487</name>
    <name evidence="8" type="ORF">CBG_08487</name>
</gene>